<protein>
    <submittedName>
        <fullName evidence="2">DUF2934 domain-containing protein</fullName>
    </submittedName>
</protein>
<keyword evidence="3" id="KW-1185">Reference proteome</keyword>
<evidence type="ECO:0000313" key="2">
    <source>
        <dbReference type="EMBL" id="MBM7125069.1"/>
    </source>
</evidence>
<sequence length="77" mass="8831">MSVKPSPAERERRISEIAHRIWESEGCPSGQALRHWHMAEKLVLAEERQAELRNQHNEEKAPPSPKAKAKAKTKTHD</sequence>
<name>A0ABS2K1F6_9GAMM</name>
<dbReference type="EMBL" id="JADIKE010000031">
    <property type="protein sequence ID" value="MBM7125069.1"/>
    <property type="molecule type" value="Genomic_DNA"/>
</dbReference>
<gene>
    <name evidence="2" type="ORF">ISP19_06705</name>
</gene>
<reference evidence="2" key="1">
    <citation type="submission" date="2020-10" db="EMBL/GenBank/DDBJ databases">
        <title>Phylogeny of dyella-like bacteria.</title>
        <authorList>
            <person name="Fu J."/>
        </authorList>
    </citation>
    <scope>NUCLEOTIDE SEQUENCE</scope>
    <source>
        <strain evidence="2">DHOC52</strain>
    </source>
</reference>
<accession>A0ABS2K1F6</accession>
<evidence type="ECO:0000313" key="3">
    <source>
        <dbReference type="Proteomes" id="UP001430149"/>
    </source>
</evidence>
<feature type="compositionally biased region" description="Basic residues" evidence="1">
    <location>
        <begin position="67"/>
        <end position="77"/>
    </location>
</feature>
<feature type="compositionally biased region" description="Basic and acidic residues" evidence="1">
    <location>
        <begin position="48"/>
        <end position="61"/>
    </location>
</feature>
<organism evidence="2 3">
    <name type="scientific">Dyella flava</name>
    <dbReference type="NCBI Taxonomy" id="1920170"/>
    <lineage>
        <taxon>Bacteria</taxon>
        <taxon>Pseudomonadati</taxon>
        <taxon>Pseudomonadota</taxon>
        <taxon>Gammaproteobacteria</taxon>
        <taxon>Lysobacterales</taxon>
        <taxon>Rhodanobacteraceae</taxon>
        <taxon>Dyella</taxon>
    </lineage>
</organism>
<comment type="caution">
    <text evidence="2">The sequence shown here is derived from an EMBL/GenBank/DDBJ whole genome shotgun (WGS) entry which is preliminary data.</text>
</comment>
<evidence type="ECO:0000256" key="1">
    <source>
        <dbReference type="SAM" id="MobiDB-lite"/>
    </source>
</evidence>
<dbReference type="Pfam" id="PF11154">
    <property type="entry name" value="DUF2934"/>
    <property type="match status" value="1"/>
</dbReference>
<dbReference type="Proteomes" id="UP001430149">
    <property type="component" value="Unassembled WGS sequence"/>
</dbReference>
<dbReference type="InterPro" id="IPR021327">
    <property type="entry name" value="DUF2934"/>
</dbReference>
<feature type="region of interest" description="Disordered" evidence="1">
    <location>
        <begin position="48"/>
        <end position="77"/>
    </location>
</feature>
<proteinExistence type="predicted"/>
<dbReference type="RefSeq" id="WP_204680596.1">
    <property type="nucleotide sequence ID" value="NZ_BSNR01000018.1"/>
</dbReference>